<reference evidence="1 2" key="1">
    <citation type="submission" date="2021-07" db="EMBL/GenBank/DDBJ databases">
        <authorList>
            <person name="Palmer J.M."/>
        </authorList>
    </citation>
    <scope>NUCLEOTIDE SEQUENCE [LARGE SCALE GENOMIC DNA]</scope>
    <source>
        <strain evidence="1 2">AT_MEX2019</strain>
        <tissue evidence="1">Muscle</tissue>
    </source>
</reference>
<gene>
    <name evidence="1" type="ORF">ATANTOWER_031587</name>
</gene>
<dbReference type="Proteomes" id="UP001345963">
    <property type="component" value="Unassembled WGS sequence"/>
</dbReference>
<name>A0ABU7CE91_9TELE</name>
<protein>
    <submittedName>
        <fullName evidence="1">Uncharacterized protein</fullName>
    </submittedName>
</protein>
<organism evidence="1 2">
    <name type="scientific">Ataeniobius toweri</name>
    <dbReference type="NCBI Taxonomy" id="208326"/>
    <lineage>
        <taxon>Eukaryota</taxon>
        <taxon>Metazoa</taxon>
        <taxon>Chordata</taxon>
        <taxon>Craniata</taxon>
        <taxon>Vertebrata</taxon>
        <taxon>Euteleostomi</taxon>
        <taxon>Actinopterygii</taxon>
        <taxon>Neopterygii</taxon>
        <taxon>Teleostei</taxon>
        <taxon>Neoteleostei</taxon>
        <taxon>Acanthomorphata</taxon>
        <taxon>Ovalentaria</taxon>
        <taxon>Atherinomorphae</taxon>
        <taxon>Cyprinodontiformes</taxon>
        <taxon>Goodeidae</taxon>
        <taxon>Ataeniobius</taxon>
    </lineage>
</organism>
<keyword evidence="2" id="KW-1185">Reference proteome</keyword>
<accession>A0ABU7CE91</accession>
<comment type="caution">
    <text evidence="1">The sequence shown here is derived from an EMBL/GenBank/DDBJ whole genome shotgun (WGS) entry which is preliminary data.</text>
</comment>
<evidence type="ECO:0000313" key="2">
    <source>
        <dbReference type="Proteomes" id="UP001345963"/>
    </source>
</evidence>
<sequence>MFTYLDPLAKSIVIIPFLKDSKGFYCSDISVLNRIVLKMLWMQLLVQECLNPRNGAAEAHVMDTSVCSVGFSCSPHLLTLQQTLEWILLHNTLKALVIPCASFWPPFLPT</sequence>
<dbReference type="EMBL" id="JAHUTI010089404">
    <property type="protein sequence ID" value="MED6260932.1"/>
    <property type="molecule type" value="Genomic_DNA"/>
</dbReference>
<evidence type="ECO:0000313" key="1">
    <source>
        <dbReference type="EMBL" id="MED6260932.1"/>
    </source>
</evidence>
<proteinExistence type="predicted"/>